<dbReference type="Pfam" id="PF02543">
    <property type="entry name" value="Carbam_trans_N"/>
    <property type="match status" value="1"/>
</dbReference>
<feature type="region of interest" description="Disordered" evidence="2">
    <location>
        <begin position="736"/>
        <end position="755"/>
    </location>
</feature>
<feature type="region of interest" description="Disordered" evidence="2">
    <location>
        <begin position="661"/>
        <end position="702"/>
    </location>
</feature>
<reference evidence="5 6" key="1">
    <citation type="submission" date="2017-03" db="EMBL/GenBank/DDBJ databases">
        <title>WGS assembly of Porphyra umbilicalis.</title>
        <authorList>
            <person name="Brawley S.H."/>
            <person name="Blouin N.A."/>
            <person name="Ficko-Blean E."/>
            <person name="Wheeler G.L."/>
            <person name="Lohr M."/>
            <person name="Goodson H.V."/>
            <person name="Jenkins J.W."/>
            <person name="Blaby-Haas C.E."/>
            <person name="Helliwell K.E."/>
            <person name="Chan C."/>
            <person name="Marriage T."/>
            <person name="Bhattacharya D."/>
            <person name="Klein A.S."/>
            <person name="Badis Y."/>
            <person name="Brodie J."/>
            <person name="Cao Y."/>
            <person name="Collen J."/>
            <person name="Dittami S.M."/>
            <person name="Gachon C.M."/>
            <person name="Green B.R."/>
            <person name="Karpowicz S."/>
            <person name="Kim J.W."/>
            <person name="Kudahl U."/>
            <person name="Lin S."/>
            <person name="Michel G."/>
            <person name="Mittag M."/>
            <person name="Olson B.J."/>
            <person name="Pangilinan J."/>
            <person name="Peng Y."/>
            <person name="Qiu H."/>
            <person name="Shu S."/>
            <person name="Singer J.T."/>
            <person name="Smith A.G."/>
            <person name="Sprecher B.N."/>
            <person name="Wagner V."/>
            <person name="Wang W."/>
            <person name="Wang Z.-Y."/>
            <person name="Yan J."/>
            <person name="Yarish C."/>
            <person name="Zoeuner-Riek S."/>
            <person name="Zhuang Y."/>
            <person name="Zou Y."/>
            <person name="Lindquist E.A."/>
            <person name="Grimwood J."/>
            <person name="Barry K."/>
            <person name="Rokhsar D.S."/>
            <person name="Schmutz J."/>
            <person name="Stiller J.W."/>
            <person name="Grossman A.R."/>
            <person name="Prochnik S.E."/>
        </authorList>
    </citation>
    <scope>NUCLEOTIDE SEQUENCE [LARGE SCALE GENOMIC DNA]</scope>
    <source>
        <strain evidence="5">4086291</strain>
    </source>
</reference>
<comment type="similarity">
    <text evidence="1">Belongs to the NodU/CmcH family.</text>
</comment>
<dbReference type="GO" id="GO:0003824">
    <property type="term" value="F:catalytic activity"/>
    <property type="evidence" value="ECO:0007669"/>
    <property type="project" value="InterPro"/>
</dbReference>
<evidence type="ECO:0000313" key="5">
    <source>
        <dbReference type="EMBL" id="OSX72896.1"/>
    </source>
</evidence>
<dbReference type="PANTHER" id="PTHR34847">
    <property type="entry name" value="NODULATION PROTEIN U"/>
    <property type="match status" value="1"/>
</dbReference>
<protein>
    <recommendedName>
        <fullName evidence="7">Carbamoyltransferase domain-containing protein</fullName>
    </recommendedName>
</protein>
<feature type="compositionally biased region" description="Acidic residues" evidence="2">
    <location>
        <begin position="794"/>
        <end position="806"/>
    </location>
</feature>
<dbReference type="OrthoDB" id="414294at2759"/>
<feature type="compositionally biased region" description="Gly residues" evidence="2">
    <location>
        <begin position="684"/>
        <end position="702"/>
    </location>
</feature>
<dbReference type="CDD" id="cd24033">
    <property type="entry name" value="ASKHA_NBD_NodU_CmcH-like_N"/>
    <property type="match status" value="1"/>
</dbReference>
<feature type="compositionally biased region" description="Acidic residues" evidence="2">
    <location>
        <begin position="817"/>
        <end position="828"/>
    </location>
</feature>
<dbReference type="PANTHER" id="PTHR34847:SF1">
    <property type="entry name" value="NODULATION PROTEIN U"/>
    <property type="match status" value="1"/>
</dbReference>
<dbReference type="Proteomes" id="UP000218209">
    <property type="component" value="Unassembled WGS sequence"/>
</dbReference>
<evidence type="ECO:0000256" key="1">
    <source>
        <dbReference type="ARBA" id="ARBA00006129"/>
    </source>
</evidence>
<dbReference type="Gene3D" id="3.90.870.20">
    <property type="entry name" value="Carbamoyltransferase, C-terminal domain"/>
    <property type="match status" value="1"/>
</dbReference>
<feature type="domain" description="Carbamoyltransferase C-terminal" evidence="4">
    <location>
        <begin position="554"/>
        <end position="656"/>
    </location>
</feature>
<gene>
    <name evidence="5" type="ORF">BU14_0397s0020</name>
</gene>
<feature type="compositionally biased region" description="Pro residues" evidence="2">
    <location>
        <begin position="70"/>
        <end position="79"/>
    </location>
</feature>
<dbReference type="Pfam" id="PF16861">
    <property type="entry name" value="Carbam_trans_C"/>
    <property type="match status" value="1"/>
</dbReference>
<feature type="region of interest" description="Disordered" evidence="2">
    <location>
        <begin position="24"/>
        <end position="80"/>
    </location>
</feature>
<dbReference type="AlphaFoldDB" id="A0A1X6NWL3"/>
<dbReference type="Gene3D" id="3.30.420.40">
    <property type="match status" value="2"/>
</dbReference>
<evidence type="ECO:0000259" key="4">
    <source>
        <dbReference type="Pfam" id="PF16861"/>
    </source>
</evidence>
<accession>A0A1X6NWL3</accession>
<organism evidence="5 6">
    <name type="scientific">Porphyra umbilicalis</name>
    <name type="common">Purple laver</name>
    <name type="synonym">Red alga</name>
    <dbReference type="NCBI Taxonomy" id="2786"/>
    <lineage>
        <taxon>Eukaryota</taxon>
        <taxon>Rhodophyta</taxon>
        <taxon>Bangiophyceae</taxon>
        <taxon>Bangiales</taxon>
        <taxon>Bangiaceae</taxon>
        <taxon>Porphyra</taxon>
    </lineage>
</organism>
<dbReference type="InterPro" id="IPR038152">
    <property type="entry name" value="Carbam_trans_C_sf"/>
</dbReference>
<keyword evidence="6" id="KW-1185">Reference proteome</keyword>
<dbReference type="InterPro" id="IPR031730">
    <property type="entry name" value="Carbam_trans_C"/>
</dbReference>
<dbReference type="EMBL" id="KV919032">
    <property type="protein sequence ID" value="OSX72896.1"/>
    <property type="molecule type" value="Genomic_DNA"/>
</dbReference>
<feature type="compositionally biased region" description="Gly residues" evidence="2">
    <location>
        <begin position="381"/>
        <end position="390"/>
    </location>
</feature>
<feature type="region of interest" description="Disordered" evidence="2">
    <location>
        <begin position="367"/>
        <end position="395"/>
    </location>
</feature>
<evidence type="ECO:0008006" key="7">
    <source>
        <dbReference type="Google" id="ProtNLM"/>
    </source>
</evidence>
<evidence type="ECO:0000313" key="6">
    <source>
        <dbReference type="Proteomes" id="UP000218209"/>
    </source>
</evidence>
<dbReference type="InterPro" id="IPR003696">
    <property type="entry name" value="Carbtransf_dom"/>
</dbReference>
<proteinExistence type="inferred from homology"/>
<feature type="region of interest" description="Disordered" evidence="2">
    <location>
        <begin position="794"/>
        <end position="828"/>
    </location>
</feature>
<evidence type="ECO:0000259" key="3">
    <source>
        <dbReference type="Pfam" id="PF02543"/>
    </source>
</evidence>
<name>A0A1X6NWL3_PORUM</name>
<dbReference type="InterPro" id="IPR051338">
    <property type="entry name" value="NodU/CmcH_Carbamoyltrnsfr"/>
</dbReference>
<feature type="domain" description="Carbamoyltransferase" evidence="3">
    <location>
        <begin position="459"/>
        <end position="532"/>
    </location>
</feature>
<feature type="compositionally biased region" description="Pro residues" evidence="2">
    <location>
        <begin position="370"/>
        <end position="379"/>
    </location>
</feature>
<evidence type="ECO:0000256" key="2">
    <source>
        <dbReference type="SAM" id="MobiDB-lite"/>
    </source>
</evidence>
<feature type="compositionally biased region" description="Low complexity" evidence="2">
    <location>
        <begin position="29"/>
        <end position="44"/>
    </location>
</feature>
<feature type="compositionally biased region" description="Gly residues" evidence="2">
    <location>
        <begin position="807"/>
        <end position="816"/>
    </location>
</feature>
<sequence>MAFVRAERGAAAAAAFVAVGGRLPPPPAAAAAVGPAGAPALPAARARRHAAPPPPPPSRGRGCGRRRGRPPPPPPPPPALVLGINKYSHDTSVAIIDAATSTLLYASSKERHTRRKHDGGGTAALTAHALGALPGLTPAAAAAAIVAVIVNNHHERVGALENTGRLAFGVAVGTLPPAYAAPGNVLGGGGGGGGAGGGAGGGSGYPQLEVSHHLAHAHAGVWGCGHAAALVVVMDGMGEAYREMAADVGGWGGAAPPGEYLHDLRLPWAPGRGPANDEVPADKGVAAAPYGCRESESAYLYAAPAGAGAAADPMRRFWKRWAVARAPGESPNHGFEALDGVGAAYSRVASHIFGDWNACGKVQGLAAYGTPPPPPPPPAGSDGGDGGGGATAAAPGGVPAWVLRGDLTAPAGTRGAFEINWGELGRLPYPNEWHKVPADAGAPGTPPCTDRRWVFYTALAAVVQRDTEAVTLALLRSLRAAAADAPGAGHLVLVGGVALNSSLVGAIGRAAIFDTVTVPPAPGDEGIALGCAAQQRRRGRPPPPAAAAAIDAAATVLAGGGIVAWAAGRAEVGARALGGRSLLAAATSATARATLNRRVKRREPFRPFAPAVRAADAGTYFAPGGTPWMGACVRVRDGWAARLPAVVHADGTARGRHCVTRRASALPPPPPSPLLLDDGDGDGDGGGGSGGGGGGAGGTGGWDAWGPVTVALAPGAAPFSAATVTDVCGEVTRVTLTTGARPPPPDFPGGYVPEAPPPPAVVELASELDLLVLQALAADAEGGGMDVGLLADAFEDGDGEGEEGDDGWGGGGGGAAEGDDGGVDEGDEGGVLARVRAAVRRLVELRLVVAERGG</sequence>